<keyword evidence="2" id="KW-0560">Oxidoreductase</keyword>
<keyword evidence="5" id="KW-1185">Reference proteome</keyword>
<dbReference type="PRINTS" id="PR00080">
    <property type="entry name" value="SDRFAMILY"/>
</dbReference>
<dbReference type="InterPro" id="IPR057326">
    <property type="entry name" value="KR_dom"/>
</dbReference>
<dbReference type="Pfam" id="PF13561">
    <property type="entry name" value="adh_short_C2"/>
    <property type="match status" value="1"/>
</dbReference>
<evidence type="ECO:0000313" key="4">
    <source>
        <dbReference type="EMBL" id="MBT0726419.1"/>
    </source>
</evidence>
<dbReference type="SUPFAM" id="SSF51735">
    <property type="entry name" value="NAD(P)-binding Rossmann-fold domains"/>
    <property type="match status" value="1"/>
</dbReference>
<dbReference type="Gene3D" id="3.40.50.720">
    <property type="entry name" value="NAD(P)-binding Rossmann-like Domain"/>
    <property type="match status" value="1"/>
</dbReference>
<dbReference type="PANTHER" id="PTHR42760:SF133">
    <property type="entry name" value="3-OXOACYL-[ACYL-CARRIER-PROTEIN] REDUCTASE"/>
    <property type="match status" value="1"/>
</dbReference>
<dbReference type="EMBL" id="JABBFO010000002">
    <property type="protein sequence ID" value="MBT0726419.1"/>
    <property type="molecule type" value="Genomic_DNA"/>
</dbReference>
<dbReference type="InterPro" id="IPR036291">
    <property type="entry name" value="NAD(P)-bd_dom_sf"/>
</dbReference>
<accession>A0ABS5T238</accession>
<dbReference type="PRINTS" id="PR00081">
    <property type="entry name" value="GDHRDH"/>
</dbReference>
<protein>
    <submittedName>
        <fullName evidence="4">SDR family oxidoreductase</fullName>
    </submittedName>
</protein>
<evidence type="ECO:0000256" key="1">
    <source>
        <dbReference type="ARBA" id="ARBA00006484"/>
    </source>
</evidence>
<gene>
    <name evidence="4" type="ORF">HGT73_03320</name>
</gene>
<dbReference type="InterPro" id="IPR020904">
    <property type="entry name" value="Sc_DH/Rdtase_CS"/>
</dbReference>
<dbReference type="PROSITE" id="PS00061">
    <property type="entry name" value="ADH_SHORT"/>
    <property type="match status" value="1"/>
</dbReference>
<dbReference type="RefSeq" id="WP_214212244.1">
    <property type="nucleotide sequence ID" value="NZ_JABBFO010000002.1"/>
</dbReference>
<comment type="similarity">
    <text evidence="1">Belongs to the short-chain dehydrogenases/reductases (SDR) family.</text>
</comment>
<sequence>MSQQRPIAIVTGGSQGIGLAIVETLLAAHYVVVIADLQPPAEHAKITQPTSVMYQQCDVSDEKSVEELVIKTVAQYGRIDVVINNAGIVCQGELTSLSQKTWQRVFKINVEGPFLLCRAVLPIMQQQQHGRIVNIASVAAQTGGGFLGNTCYASSKGAVISLSKGIAREYGSQGITCNTLCPGYVETPLTEAMSEAQVEYAVNAIPAKRPGKPSDIAEAILLLVSEKNSYINGVTLNVDGGLIRY</sequence>
<comment type="caution">
    <text evidence="4">The sequence shown here is derived from an EMBL/GenBank/DDBJ whole genome shotgun (WGS) entry which is preliminary data.</text>
</comment>
<dbReference type="PANTHER" id="PTHR42760">
    <property type="entry name" value="SHORT-CHAIN DEHYDROGENASES/REDUCTASES FAMILY MEMBER"/>
    <property type="match status" value="1"/>
</dbReference>
<name>A0ABS5T238_9GAMM</name>
<feature type="domain" description="Ketoreductase" evidence="3">
    <location>
        <begin position="6"/>
        <end position="169"/>
    </location>
</feature>
<reference evidence="4 5" key="1">
    <citation type="submission" date="2020-04" db="EMBL/GenBank/DDBJ databases">
        <title>Genome sequencing of Rosenbergiella species.</title>
        <authorList>
            <person name="Alvarez-Perez S."/>
            <person name="Lievens B."/>
        </authorList>
    </citation>
    <scope>NUCLEOTIDE SEQUENCE [LARGE SCALE GENOMIC DNA]</scope>
    <source>
        <strain evidence="4 5">CdVSA20.1</strain>
    </source>
</reference>
<evidence type="ECO:0000313" key="5">
    <source>
        <dbReference type="Proteomes" id="UP000786875"/>
    </source>
</evidence>
<dbReference type="SMART" id="SM00822">
    <property type="entry name" value="PKS_KR"/>
    <property type="match status" value="1"/>
</dbReference>
<proteinExistence type="inferred from homology"/>
<dbReference type="Proteomes" id="UP000786875">
    <property type="component" value="Unassembled WGS sequence"/>
</dbReference>
<dbReference type="CDD" id="cd05233">
    <property type="entry name" value="SDR_c"/>
    <property type="match status" value="1"/>
</dbReference>
<evidence type="ECO:0000256" key="2">
    <source>
        <dbReference type="ARBA" id="ARBA00023002"/>
    </source>
</evidence>
<dbReference type="InterPro" id="IPR002347">
    <property type="entry name" value="SDR_fam"/>
</dbReference>
<evidence type="ECO:0000259" key="3">
    <source>
        <dbReference type="SMART" id="SM00822"/>
    </source>
</evidence>
<organism evidence="4 5">
    <name type="scientific">Rosenbergiella australiborealis</name>
    <dbReference type="NCBI Taxonomy" id="1544696"/>
    <lineage>
        <taxon>Bacteria</taxon>
        <taxon>Pseudomonadati</taxon>
        <taxon>Pseudomonadota</taxon>
        <taxon>Gammaproteobacteria</taxon>
        <taxon>Enterobacterales</taxon>
        <taxon>Erwiniaceae</taxon>
        <taxon>Rosenbergiella</taxon>
    </lineage>
</organism>